<evidence type="ECO:0000313" key="2">
    <source>
        <dbReference type="EMBL" id="VGO23308.1"/>
    </source>
</evidence>
<protein>
    <submittedName>
        <fullName evidence="2">Uncharacterized protein</fullName>
    </submittedName>
</protein>
<dbReference type="Proteomes" id="UP000346198">
    <property type="component" value="Unassembled WGS sequence"/>
</dbReference>
<name>A0A6C2USR8_9BACT</name>
<feature type="signal peptide" evidence="1">
    <location>
        <begin position="1"/>
        <end position="23"/>
    </location>
</feature>
<dbReference type="RefSeq" id="WP_136065528.1">
    <property type="nucleotide sequence ID" value="NZ_CAAHFH010000003.1"/>
</dbReference>
<organism evidence="2 3">
    <name type="scientific">Pontiella sulfatireligans</name>
    <dbReference type="NCBI Taxonomy" id="2750658"/>
    <lineage>
        <taxon>Bacteria</taxon>
        <taxon>Pseudomonadati</taxon>
        <taxon>Kiritimatiellota</taxon>
        <taxon>Kiritimatiellia</taxon>
        <taxon>Kiritimatiellales</taxon>
        <taxon>Pontiellaceae</taxon>
        <taxon>Pontiella</taxon>
    </lineage>
</organism>
<feature type="chain" id="PRO_5025513329" evidence="1">
    <location>
        <begin position="24"/>
        <end position="236"/>
    </location>
</feature>
<evidence type="ECO:0000313" key="3">
    <source>
        <dbReference type="Proteomes" id="UP000346198"/>
    </source>
</evidence>
<evidence type="ECO:0000256" key="1">
    <source>
        <dbReference type="SAM" id="SignalP"/>
    </source>
</evidence>
<keyword evidence="1" id="KW-0732">Signal</keyword>
<dbReference type="EMBL" id="CAAHFH010000003">
    <property type="protein sequence ID" value="VGO23308.1"/>
    <property type="molecule type" value="Genomic_DNA"/>
</dbReference>
<gene>
    <name evidence="2" type="ORF">SCARR_05415</name>
</gene>
<reference evidence="2 3" key="1">
    <citation type="submission" date="2019-04" db="EMBL/GenBank/DDBJ databases">
        <authorList>
            <person name="Van Vliet M D."/>
        </authorList>
    </citation>
    <scope>NUCLEOTIDE SEQUENCE [LARGE SCALE GENOMIC DNA]</scope>
    <source>
        <strain evidence="2 3">F21</strain>
    </source>
</reference>
<accession>A0A6C2USR8</accession>
<sequence length="236" mass="26406">MKKTIATMMTMTLAFGIATSVIAKSEKKNAPRNTAAVEKDLKEAGSEHFPEKMKVGKVGPIKVGDTYYHAFCGNLKKSGYRVIIYDNTPKYMGYYETEFEPYDYEEGAILLDSGESDEDGNDIPFILPLGKKGPADRINIDGIPTTFVKAPGNEGEAAGGIPAGPAKVKTVGGDDMQPEYRDWTISMRGKKITFRAIYIKKDRSKVFLKDEKQGNEKDFYIRDFSKADQEYMEQFK</sequence>
<dbReference type="AlphaFoldDB" id="A0A6C2USR8"/>
<proteinExistence type="predicted"/>
<keyword evidence="3" id="KW-1185">Reference proteome</keyword>